<comment type="subcellular location">
    <subcellularLocation>
        <location evidence="1">Membrane</location>
    </subcellularLocation>
</comment>
<dbReference type="PANTHER" id="PTHR11910">
    <property type="entry name" value="ATP SYNTHASE DELTA CHAIN"/>
    <property type="match status" value="1"/>
</dbReference>
<dbReference type="EMBL" id="JACGWM010000010">
    <property type="protein sequence ID" value="KAL0346542.1"/>
    <property type="molecule type" value="Genomic_DNA"/>
</dbReference>
<evidence type="ECO:0000256" key="3">
    <source>
        <dbReference type="ARBA" id="ARBA00022781"/>
    </source>
</evidence>
<evidence type="ECO:0000256" key="5">
    <source>
        <dbReference type="ARBA" id="ARBA00023136"/>
    </source>
</evidence>
<keyword evidence="2" id="KW-0813">Transport</keyword>
<evidence type="ECO:0000313" key="7">
    <source>
        <dbReference type="EMBL" id="KAL0346542.1"/>
    </source>
</evidence>
<dbReference type="GO" id="GO:0016020">
    <property type="term" value="C:membrane"/>
    <property type="evidence" value="ECO:0007669"/>
    <property type="project" value="UniProtKB-SubCell"/>
</dbReference>
<evidence type="ECO:0000256" key="6">
    <source>
        <dbReference type="ARBA" id="ARBA00023310"/>
    </source>
</evidence>
<reference evidence="7" key="2">
    <citation type="journal article" date="2024" name="Plant">
        <title>Genomic evolution and insights into agronomic trait innovations of Sesamum species.</title>
        <authorList>
            <person name="Miao H."/>
            <person name="Wang L."/>
            <person name="Qu L."/>
            <person name="Liu H."/>
            <person name="Sun Y."/>
            <person name="Le M."/>
            <person name="Wang Q."/>
            <person name="Wei S."/>
            <person name="Zheng Y."/>
            <person name="Lin W."/>
            <person name="Duan Y."/>
            <person name="Cao H."/>
            <person name="Xiong S."/>
            <person name="Wang X."/>
            <person name="Wei L."/>
            <person name="Li C."/>
            <person name="Ma Q."/>
            <person name="Ju M."/>
            <person name="Zhao R."/>
            <person name="Li G."/>
            <person name="Mu C."/>
            <person name="Tian Q."/>
            <person name="Mei H."/>
            <person name="Zhang T."/>
            <person name="Gao T."/>
            <person name="Zhang H."/>
        </authorList>
    </citation>
    <scope>NUCLEOTIDE SEQUENCE</scope>
    <source>
        <strain evidence="7">KEN8</strain>
    </source>
</reference>
<dbReference type="InterPro" id="IPR000711">
    <property type="entry name" value="ATPase_OSCP/dsu"/>
</dbReference>
<protein>
    <submittedName>
        <fullName evidence="7">ATP synthase subunit O, mitochondrial</fullName>
    </submittedName>
</protein>
<keyword evidence="3" id="KW-0375">Hydrogen ion transport</keyword>
<dbReference type="GO" id="GO:0046933">
    <property type="term" value="F:proton-transporting ATP synthase activity, rotational mechanism"/>
    <property type="evidence" value="ECO:0007669"/>
    <property type="project" value="InterPro"/>
</dbReference>
<dbReference type="PROSITE" id="PS00389">
    <property type="entry name" value="ATPASE_DELTA"/>
    <property type="match status" value="1"/>
</dbReference>
<gene>
    <name evidence="7" type="ORF">Scaly_1670200</name>
</gene>
<evidence type="ECO:0000256" key="2">
    <source>
        <dbReference type="ARBA" id="ARBA00022448"/>
    </source>
</evidence>
<keyword evidence="5" id="KW-0472">Membrane</keyword>
<sequence>MDTKKHTSDHQNWAFKSLEIYVRYRKHQEPKLHQDVDRLTSAHAHMPQNIDKMGPSPHVPEMYYLKGLSKAIFVKSNQKRNRVQTITSNVRLAALWYELVMPEASHLPVCCLILSEKSQVARPVEIGLSMQVPVYFGSSLSLLLLLSQLTHTAAPRTRHKGTSNRHNDQEHASLAAAHTHVTARYQPDISVLAFSDEPNVQREFATITLVHVISLLVYEYVTVVANCPVLCPLPPEEEKELKETLQEILGKGKKVKVEQKIDPSILGGLVVEFGQKVFDMSIKTRAAQMERFLRQPINLDGQ</sequence>
<evidence type="ECO:0000256" key="4">
    <source>
        <dbReference type="ARBA" id="ARBA00023065"/>
    </source>
</evidence>
<organism evidence="7">
    <name type="scientific">Sesamum calycinum</name>
    <dbReference type="NCBI Taxonomy" id="2727403"/>
    <lineage>
        <taxon>Eukaryota</taxon>
        <taxon>Viridiplantae</taxon>
        <taxon>Streptophyta</taxon>
        <taxon>Embryophyta</taxon>
        <taxon>Tracheophyta</taxon>
        <taxon>Spermatophyta</taxon>
        <taxon>Magnoliopsida</taxon>
        <taxon>eudicotyledons</taxon>
        <taxon>Gunneridae</taxon>
        <taxon>Pentapetalae</taxon>
        <taxon>asterids</taxon>
        <taxon>lamiids</taxon>
        <taxon>Lamiales</taxon>
        <taxon>Pedaliaceae</taxon>
        <taxon>Sesamum</taxon>
    </lineage>
</organism>
<proteinExistence type="predicted"/>
<keyword evidence="6" id="KW-0066">ATP synthesis</keyword>
<comment type="caution">
    <text evidence="7">The sequence shown here is derived from an EMBL/GenBank/DDBJ whole genome shotgun (WGS) entry which is preliminary data.</text>
</comment>
<reference evidence="7" key="1">
    <citation type="submission" date="2020-06" db="EMBL/GenBank/DDBJ databases">
        <authorList>
            <person name="Li T."/>
            <person name="Hu X."/>
            <person name="Zhang T."/>
            <person name="Song X."/>
            <person name="Zhang H."/>
            <person name="Dai N."/>
            <person name="Sheng W."/>
            <person name="Hou X."/>
            <person name="Wei L."/>
        </authorList>
    </citation>
    <scope>NUCLEOTIDE SEQUENCE</scope>
    <source>
        <strain evidence="7">KEN8</strain>
        <tissue evidence="7">Leaf</tissue>
    </source>
</reference>
<keyword evidence="4" id="KW-0406">Ion transport</keyword>
<evidence type="ECO:0000256" key="1">
    <source>
        <dbReference type="ARBA" id="ARBA00004370"/>
    </source>
</evidence>
<dbReference type="Pfam" id="PF00213">
    <property type="entry name" value="OSCP"/>
    <property type="match status" value="1"/>
</dbReference>
<dbReference type="PRINTS" id="PR00125">
    <property type="entry name" value="ATPASEDELTA"/>
</dbReference>
<accession>A0AAW2NUA6</accession>
<dbReference type="InterPro" id="IPR020781">
    <property type="entry name" value="ATPase_OSCP/d_CS"/>
</dbReference>
<name>A0AAW2NUA6_9LAMI</name>
<dbReference type="AlphaFoldDB" id="A0AAW2NUA6"/>